<sequence>MIESSSESKLCTFFSAVEEYPSFDHEDTEKPLHLNQCEFQIVTRSPSIGFYDSDGTDATSSGDVSIFVNKRRPNIDDNYEIGNYNACVPENPDSPNNKNVNVESEQKSTPTYCNPFTISKAIKISKSLSFDLLSAGKVLATSKFDAPVFLNPLGGVVPEVLSAQSNLVSGSSAEGDPVLVNERIDPADVYEVSISNEQKIDQLLGELLDSSKEPKLKKIYEELRPDERNSLFSRFFDGIKNMYFQTLNNYWSSIEFFIMNGHVFDDAKIQTAIAIDMITFEEEEPAMGKFFEAHNKIDYSTLFLTVFFANRWHKLDFLFNKRIKTIHTTFFKVPLIE</sequence>
<gene>
    <name evidence="1" type="ORF">ROZALSC1DRAFT_29673</name>
</gene>
<evidence type="ECO:0000313" key="2">
    <source>
        <dbReference type="Proteomes" id="UP000281549"/>
    </source>
</evidence>
<dbReference type="EMBL" id="ML005401">
    <property type="protein sequence ID" value="RKP18657.1"/>
    <property type="molecule type" value="Genomic_DNA"/>
</dbReference>
<dbReference type="AlphaFoldDB" id="A0A4P9YGM0"/>
<proteinExistence type="predicted"/>
<accession>A0A4P9YGM0</accession>
<organism evidence="1 2">
    <name type="scientific">Rozella allomycis (strain CSF55)</name>
    <dbReference type="NCBI Taxonomy" id="988480"/>
    <lineage>
        <taxon>Eukaryota</taxon>
        <taxon>Fungi</taxon>
        <taxon>Fungi incertae sedis</taxon>
        <taxon>Cryptomycota</taxon>
        <taxon>Cryptomycota incertae sedis</taxon>
        <taxon>Rozella</taxon>
    </lineage>
</organism>
<reference evidence="2" key="1">
    <citation type="journal article" date="2018" name="Nat. Microbiol.">
        <title>Leveraging single-cell genomics to expand the fungal tree of life.</title>
        <authorList>
            <person name="Ahrendt S.R."/>
            <person name="Quandt C.A."/>
            <person name="Ciobanu D."/>
            <person name="Clum A."/>
            <person name="Salamov A."/>
            <person name="Andreopoulos B."/>
            <person name="Cheng J.F."/>
            <person name="Woyke T."/>
            <person name="Pelin A."/>
            <person name="Henrissat B."/>
            <person name="Reynolds N.K."/>
            <person name="Benny G.L."/>
            <person name="Smith M.E."/>
            <person name="James T.Y."/>
            <person name="Grigoriev I.V."/>
        </authorList>
    </citation>
    <scope>NUCLEOTIDE SEQUENCE [LARGE SCALE GENOMIC DNA]</scope>
    <source>
        <strain evidence="2">CSF55</strain>
    </source>
</reference>
<name>A0A4P9YGM0_ROZAC</name>
<dbReference type="Proteomes" id="UP000281549">
    <property type="component" value="Unassembled WGS sequence"/>
</dbReference>
<protein>
    <submittedName>
        <fullName evidence="1">Uncharacterized protein</fullName>
    </submittedName>
</protein>
<evidence type="ECO:0000313" key="1">
    <source>
        <dbReference type="EMBL" id="RKP18657.1"/>
    </source>
</evidence>